<protein>
    <submittedName>
        <fullName evidence="2">Epididymal protein 13</fullName>
    </submittedName>
</protein>
<evidence type="ECO:0000313" key="2">
    <source>
        <dbReference type="Ensembl" id="ENSNGAP00000018151.1"/>
    </source>
</evidence>
<evidence type="ECO:0000256" key="1">
    <source>
        <dbReference type="SAM" id="SignalP"/>
    </source>
</evidence>
<dbReference type="OMA" id="DIRNDPC"/>
<feature type="signal peptide" evidence="1">
    <location>
        <begin position="1"/>
        <end position="23"/>
    </location>
</feature>
<keyword evidence="3" id="KW-1185">Reference proteome</keyword>
<dbReference type="AlphaFoldDB" id="A0A8C6RHD6"/>
<reference evidence="2" key="1">
    <citation type="submission" date="2025-08" db="UniProtKB">
        <authorList>
            <consortium name="Ensembl"/>
        </authorList>
    </citation>
    <scope>IDENTIFICATION</scope>
</reference>
<organism evidence="2 3">
    <name type="scientific">Nannospalax galili</name>
    <name type="common">Northern Israeli blind subterranean mole rat</name>
    <name type="synonym">Spalax galili</name>
    <dbReference type="NCBI Taxonomy" id="1026970"/>
    <lineage>
        <taxon>Eukaryota</taxon>
        <taxon>Metazoa</taxon>
        <taxon>Chordata</taxon>
        <taxon>Craniata</taxon>
        <taxon>Vertebrata</taxon>
        <taxon>Euteleostomi</taxon>
        <taxon>Mammalia</taxon>
        <taxon>Eutheria</taxon>
        <taxon>Euarchontoglires</taxon>
        <taxon>Glires</taxon>
        <taxon>Rodentia</taxon>
        <taxon>Myomorpha</taxon>
        <taxon>Muroidea</taxon>
        <taxon>Spalacidae</taxon>
        <taxon>Spalacinae</taxon>
        <taxon>Nannospalax</taxon>
    </lineage>
</organism>
<accession>A0A8C6RHD6</accession>
<dbReference type="GeneTree" id="ENSGT00510000055233"/>
<reference evidence="2" key="2">
    <citation type="submission" date="2025-09" db="UniProtKB">
        <authorList>
            <consortium name="Ensembl"/>
        </authorList>
    </citation>
    <scope>IDENTIFICATION</scope>
</reference>
<evidence type="ECO:0000313" key="3">
    <source>
        <dbReference type="Proteomes" id="UP000694381"/>
    </source>
</evidence>
<keyword evidence="1" id="KW-0732">Signal</keyword>
<name>A0A8C6RHD6_NANGA</name>
<dbReference type="Proteomes" id="UP000694381">
    <property type="component" value="Unassembled WGS sequence"/>
</dbReference>
<proteinExistence type="predicted"/>
<dbReference type="Ensembl" id="ENSNGAT00000023793.1">
    <property type="protein sequence ID" value="ENSNGAP00000018151.1"/>
    <property type="gene ID" value="ENSNGAG00000018368.1"/>
</dbReference>
<sequence length="150" mass="17269">MCRLELLLKRSLLVLLLLGLAEACIPHEVAMEEKIKLLKGIFGLMSRLSPDGLKQNIISSSKMPPLVPTPDRTEEEMKILKKILEETSNFKEKVTSSATTMTKSTRWNFLRCTYMAMTFFFMSDNKGDWCYCHYCNPELDVRDDPCCSFQ</sequence>
<feature type="chain" id="PRO_5034752714" evidence="1">
    <location>
        <begin position="24"/>
        <end position="150"/>
    </location>
</feature>